<keyword evidence="1" id="KW-0472">Membrane</keyword>
<proteinExistence type="predicted"/>
<name>A0A9Q3VXF6_9ACTN</name>
<dbReference type="PANTHER" id="PTHR42305:SF1">
    <property type="entry name" value="MEMBRANE PROTEIN RV1733C-RELATED"/>
    <property type="match status" value="1"/>
</dbReference>
<reference evidence="2" key="1">
    <citation type="submission" date="2021-12" db="EMBL/GenBank/DDBJ databases">
        <authorList>
            <person name="Lee J.-H."/>
            <person name="Kim S.-B."/>
        </authorList>
    </citation>
    <scope>NUCLEOTIDE SEQUENCE</scope>
    <source>
        <strain evidence="2">NR30</strain>
    </source>
</reference>
<organism evidence="2 3">
    <name type="scientific">Streptomyces guryensis</name>
    <dbReference type="NCBI Taxonomy" id="2886947"/>
    <lineage>
        <taxon>Bacteria</taxon>
        <taxon>Bacillati</taxon>
        <taxon>Actinomycetota</taxon>
        <taxon>Actinomycetes</taxon>
        <taxon>Kitasatosporales</taxon>
        <taxon>Streptomycetaceae</taxon>
        <taxon>Streptomyces</taxon>
    </lineage>
</organism>
<keyword evidence="3" id="KW-1185">Reference proteome</keyword>
<keyword evidence="1" id="KW-0812">Transmembrane</keyword>
<dbReference type="AlphaFoldDB" id="A0A9Q3VXF6"/>
<dbReference type="RefSeq" id="WP_232654862.1">
    <property type="nucleotide sequence ID" value="NZ_JAJSBI010000033.1"/>
</dbReference>
<accession>A0A9Q3VXF6</accession>
<dbReference type="Proteomes" id="UP001108029">
    <property type="component" value="Unassembled WGS sequence"/>
</dbReference>
<comment type="caution">
    <text evidence="2">The sequence shown here is derived from an EMBL/GenBank/DDBJ whole genome shotgun (WGS) entry which is preliminary data.</text>
</comment>
<protein>
    <submittedName>
        <fullName evidence="2">Uncharacterized protein</fullName>
    </submittedName>
</protein>
<gene>
    <name evidence="2" type="ORF">LJ657_41435</name>
</gene>
<evidence type="ECO:0000256" key="1">
    <source>
        <dbReference type="SAM" id="Phobius"/>
    </source>
</evidence>
<dbReference type="InterPro" id="IPR039708">
    <property type="entry name" value="MT1774/Rv1733c-like"/>
</dbReference>
<dbReference type="EMBL" id="JAJSBI010000033">
    <property type="protein sequence ID" value="MCD9879922.1"/>
    <property type="molecule type" value="Genomic_DNA"/>
</dbReference>
<evidence type="ECO:0000313" key="2">
    <source>
        <dbReference type="EMBL" id="MCD9879922.1"/>
    </source>
</evidence>
<dbReference type="PANTHER" id="PTHR42305">
    <property type="entry name" value="MEMBRANE PROTEIN RV1733C-RELATED"/>
    <property type="match status" value="1"/>
</dbReference>
<keyword evidence="1" id="KW-1133">Transmembrane helix</keyword>
<evidence type="ECO:0000313" key="3">
    <source>
        <dbReference type="Proteomes" id="UP001108029"/>
    </source>
</evidence>
<feature type="transmembrane region" description="Helical" evidence="1">
    <location>
        <begin position="146"/>
        <end position="167"/>
    </location>
</feature>
<sequence>MAFRGPKVWLWRWRRNPLKRRADAVEAWVVLGAWLVTVLAGVLAGLTATRSVEDGLARERVEWRQVAARLTQKAPGSASDHPATFSGDRVWGNVRWTAPDGTAHTGQVRVGPGSSAGSAVTIWTDPQGHLVTRPATAAQAQLRSSLIGALVGMSAAAVPFIGGRVLCGRLERRRMSRWDTEWARFGPLWGRKTS</sequence>